<organism evidence="3 5">
    <name type="scientific">Strigomonas culicis</name>
    <dbReference type="NCBI Taxonomy" id="28005"/>
    <lineage>
        <taxon>Eukaryota</taxon>
        <taxon>Discoba</taxon>
        <taxon>Euglenozoa</taxon>
        <taxon>Kinetoplastea</taxon>
        <taxon>Metakinetoplastina</taxon>
        <taxon>Trypanosomatida</taxon>
        <taxon>Trypanosomatidae</taxon>
        <taxon>Strigomonadinae</taxon>
        <taxon>Strigomonas</taxon>
    </lineage>
</organism>
<dbReference type="OrthoDB" id="238856at2759"/>
<name>S9UQH1_9TRYP</name>
<keyword evidence="1" id="KW-0812">Transmembrane</keyword>
<keyword evidence="1" id="KW-1133">Transmembrane helix</keyword>
<protein>
    <submittedName>
        <fullName evidence="3">Uncharacterized protein</fullName>
    </submittedName>
</protein>
<feature type="transmembrane region" description="Helical" evidence="1">
    <location>
        <begin position="53"/>
        <end position="71"/>
    </location>
</feature>
<keyword evidence="1" id="KW-0472">Membrane</keyword>
<proteinExistence type="predicted"/>
<evidence type="ECO:0000313" key="2">
    <source>
        <dbReference type="EMBL" id="EPY31290.1"/>
    </source>
</evidence>
<keyword evidence="5" id="KW-1185">Reference proteome</keyword>
<evidence type="ECO:0000313" key="4">
    <source>
        <dbReference type="EMBL" id="EPY34646.1"/>
    </source>
</evidence>
<dbReference type="EMBL" id="ATMH01003530">
    <property type="protein sequence ID" value="EPY31290.1"/>
    <property type="molecule type" value="Genomic_DNA"/>
</dbReference>
<sequence length="132" mass="16050">MTSGKKPGAYDYHPESKWYNTLWDLRDREFRNWYIKAQRRNFRLFMKYEKHRIGEQMFFGLVLSSLVLYIFSRDTSLAVLRWPTDDVNELLKQPVWRKHRNELNARKEEASKMLEESNYIYNKNTSSSSDQN</sequence>
<evidence type="ECO:0000313" key="3">
    <source>
        <dbReference type="EMBL" id="EPY33152.1"/>
    </source>
</evidence>
<dbReference type="EMBL" id="ATMH01001456">
    <property type="protein sequence ID" value="EPY34646.1"/>
    <property type="molecule type" value="Genomic_DNA"/>
</dbReference>
<dbReference type="Proteomes" id="UP000015354">
    <property type="component" value="Unassembled WGS sequence"/>
</dbReference>
<evidence type="ECO:0000256" key="1">
    <source>
        <dbReference type="SAM" id="Phobius"/>
    </source>
</evidence>
<reference evidence="3" key="2">
    <citation type="submission" date="2013-03" db="EMBL/GenBank/DDBJ databases">
        <authorList>
            <person name="Motta M.C.M."/>
            <person name="Martins A.C.A."/>
            <person name="Preta C.M.C.C."/>
            <person name="Silva R."/>
            <person name="de Souza S.S."/>
            <person name="Klein C.C."/>
            <person name="de Almeida L.G.P."/>
            <person name="Cunha O.L."/>
            <person name="Colabardini A.C."/>
            <person name="Lima B.A."/>
            <person name="Machado C.R."/>
            <person name="Soares C.M.A."/>
            <person name="de Menezes C.B.A."/>
            <person name="Bartolomeu D.C."/>
            <person name="Grisard E.C."/>
            <person name="Fantinatti-Garboggini F."/>
            <person name="Rodrigues-Luiz G.F."/>
            <person name="Wagner G."/>
            <person name="Goldman G.H."/>
            <person name="Fietto J.L.R."/>
            <person name="Ciapina L.P."/>
            <person name="Brocchi M."/>
            <person name="Elias M.C."/>
            <person name="Goldman M.H.S."/>
            <person name="Sagot M.-F."/>
            <person name="Pereira M."/>
            <person name="Stoco P.H."/>
            <person name="Teixeira S.M.R."/>
            <person name="de Mendonca-Neto R.P."/>
            <person name="Maciel T.E.F."/>
            <person name="Mendes T.A.O."/>
            <person name="Urmenyi T.P."/>
            <person name="Teixeira M.M.G."/>
            <person name="de Camargo E.F.P."/>
            <person name="de Sousa W."/>
            <person name="Schenkman S."/>
            <person name="de Vasconcelos A.T.R."/>
        </authorList>
    </citation>
    <scope>NUCLEOTIDE SEQUENCE</scope>
</reference>
<accession>S9UQH1</accession>
<gene>
    <name evidence="4" type="ORF">STCU_01456</name>
    <name evidence="3" type="ORF">STCU_02462</name>
    <name evidence="2" type="ORF">STCU_03530</name>
</gene>
<dbReference type="AlphaFoldDB" id="S9UQH1"/>
<reference evidence="3 5" key="1">
    <citation type="journal article" date="2013" name="PLoS ONE">
        <title>Predicting the Proteins of Angomonas deanei, Strigomonas culicis and Their Respective Endosymbionts Reveals New Aspects of the Trypanosomatidae Family.</title>
        <authorList>
            <person name="Motta M.C."/>
            <person name="Martins A.C."/>
            <person name="de Souza S.S."/>
            <person name="Catta-Preta C.M."/>
            <person name="Silva R."/>
            <person name="Klein C.C."/>
            <person name="de Almeida L.G."/>
            <person name="de Lima Cunha O."/>
            <person name="Ciapina L.P."/>
            <person name="Brocchi M."/>
            <person name="Colabardini A.C."/>
            <person name="de Araujo Lima B."/>
            <person name="Machado C.R."/>
            <person name="de Almeida Soares C.M."/>
            <person name="Probst C.M."/>
            <person name="de Menezes C.B."/>
            <person name="Thompson C.E."/>
            <person name="Bartholomeu D.C."/>
            <person name="Gradia D.F."/>
            <person name="Pavoni D.P."/>
            <person name="Grisard E.C."/>
            <person name="Fantinatti-Garboggini F."/>
            <person name="Marchini F.K."/>
            <person name="Rodrigues-Luiz G.F."/>
            <person name="Wagner G."/>
            <person name="Goldman G.H."/>
            <person name="Fietto J.L."/>
            <person name="Elias M.C."/>
            <person name="Goldman M.H."/>
            <person name="Sagot M.F."/>
            <person name="Pereira M."/>
            <person name="Stoco P.H."/>
            <person name="de Mendonca-Neto R.P."/>
            <person name="Teixeira S.M."/>
            <person name="Maciel T.E."/>
            <person name="de Oliveira Mendes T.A."/>
            <person name="Urmenyi T.P."/>
            <person name="de Souza W."/>
            <person name="Schenkman S."/>
            <person name="de Vasconcelos A.T."/>
        </authorList>
    </citation>
    <scope>NUCLEOTIDE SEQUENCE [LARGE SCALE GENOMIC DNA]</scope>
</reference>
<dbReference type="EMBL" id="ATMH01002462">
    <property type="protein sequence ID" value="EPY33152.1"/>
    <property type="molecule type" value="Genomic_DNA"/>
</dbReference>
<comment type="caution">
    <text evidence="3">The sequence shown here is derived from an EMBL/GenBank/DDBJ whole genome shotgun (WGS) entry which is preliminary data.</text>
</comment>
<evidence type="ECO:0000313" key="5">
    <source>
        <dbReference type="Proteomes" id="UP000015354"/>
    </source>
</evidence>